<name>A0A9W9G9Z3_9EURO</name>
<dbReference type="AlphaFoldDB" id="A0A9W9G9Z3"/>
<evidence type="ECO:0000313" key="2">
    <source>
        <dbReference type="EMBL" id="KAJ5114217.1"/>
    </source>
</evidence>
<keyword evidence="3" id="KW-1185">Reference proteome</keyword>
<evidence type="ECO:0000313" key="3">
    <source>
        <dbReference type="Proteomes" id="UP001149165"/>
    </source>
</evidence>
<dbReference type="Proteomes" id="UP001149165">
    <property type="component" value="Unassembled WGS sequence"/>
</dbReference>
<feature type="compositionally biased region" description="Basic and acidic residues" evidence="1">
    <location>
        <begin position="67"/>
        <end position="83"/>
    </location>
</feature>
<sequence length="204" mass="21590">MSGSPASAGKKDKGMSSRLMTMKFMQRAAATSASQEPDSPGSSPAPQGKDHTPKRQRMSMENTGQSDLERMHAAMAAEDEKRRQAVARQAAEAGESQWVLNIPAATPRAQPYVMAAESLDAEDDLHGGRRGFGNFKRKQTSAQTNNEADDDEAAANGSGRSRHGQAPRGNKLKGLTSISGGGGRGQSMGAPSQKKKKRKSGQGH</sequence>
<proteinExistence type="predicted"/>
<dbReference type="EMBL" id="JAPQKH010000002">
    <property type="protein sequence ID" value="KAJ5114217.1"/>
    <property type="molecule type" value="Genomic_DNA"/>
</dbReference>
<organism evidence="2 3">
    <name type="scientific">Penicillium angulare</name>
    <dbReference type="NCBI Taxonomy" id="116970"/>
    <lineage>
        <taxon>Eukaryota</taxon>
        <taxon>Fungi</taxon>
        <taxon>Dikarya</taxon>
        <taxon>Ascomycota</taxon>
        <taxon>Pezizomycotina</taxon>
        <taxon>Eurotiomycetes</taxon>
        <taxon>Eurotiomycetidae</taxon>
        <taxon>Eurotiales</taxon>
        <taxon>Aspergillaceae</taxon>
        <taxon>Penicillium</taxon>
    </lineage>
</organism>
<protein>
    <submittedName>
        <fullName evidence="2">Uncharacterized protein</fullName>
    </submittedName>
</protein>
<reference evidence="2" key="1">
    <citation type="submission" date="2022-11" db="EMBL/GenBank/DDBJ databases">
        <authorList>
            <person name="Petersen C."/>
        </authorList>
    </citation>
    <scope>NUCLEOTIDE SEQUENCE</scope>
    <source>
        <strain evidence="2">IBT 30069</strain>
    </source>
</reference>
<feature type="compositionally biased region" description="Basic residues" evidence="1">
    <location>
        <begin position="193"/>
        <end position="204"/>
    </location>
</feature>
<feature type="compositionally biased region" description="Polar residues" evidence="1">
    <location>
        <begin position="29"/>
        <end position="45"/>
    </location>
</feature>
<reference evidence="2" key="2">
    <citation type="journal article" date="2023" name="IMA Fungus">
        <title>Comparative genomic study of the Penicillium genus elucidates a diverse pangenome and 15 lateral gene transfer events.</title>
        <authorList>
            <person name="Petersen C."/>
            <person name="Sorensen T."/>
            <person name="Nielsen M.R."/>
            <person name="Sondergaard T.E."/>
            <person name="Sorensen J.L."/>
            <person name="Fitzpatrick D.A."/>
            <person name="Frisvad J.C."/>
            <person name="Nielsen K.L."/>
        </authorList>
    </citation>
    <scope>NUCLEOTIDE SEQUENCE</scope>
    <source>
        <strain evidence="2">IBT 30069</strain>
    </source>
</reference>
<feature type="region of interest" description="Disordered" evidence="1">
    <location>
        <begin position="1"/>
        <end position="98"/>
    </location>
</feature>
<evidence type="ECO:0000256" key="1">
    <source>
        <dbReference type="SAM" id="MobiDB-lite"/>
    </source>
</evidence>
<dbReference type="OrthoDB" id="427960at2759"/>
<feature type="region of interest" description="Disordered" evidence="1">
    <location>
        <begin position="121"/>
        <end position="204"/>
    </location>
</feature>
<accession>A0A9W9G9Z3</accession>
<comment type="caution">
    <text evidence="2">The sequence shown here is derived from an EMBL/GenBank/DDBJ whole genome shotgun (WGS) entry which is preliminary data.</text>
</comment>
<gene>
    <name evidence="2" type="ORF">N7456_002751</name>
</gene>